<dbReference type="Proteomes" id="UP000286045">
    <property type="component" value="Unassembled WGS sequence"/>
</dbReference>
<evidence type="ECO:0000313" key="4">
    <source>
        <dbReference type="Proteomes" id="UP000286045"/>
    </source>
</evidence>
<sequence>MDFKTATTRLRRTFAYPSDTTTTSPASSRHLSDADASDSDSDGPALDEQEQEDLIRALVQQNAARNAQFRLFLLALPALSTLPYLLVLSSG</sequence>
<feature type="compositionally biased region" description="Low complexity" evidence="1">
    <location>
        <begin position="17"/>
        <end position="29"/>
    </location>
</feature>
<accession>A0A439CLH8</accession>
<gene>
    <name evidence="3" type="ORF">EKO27_g12094</name>
</gene>
<name>A0A439CLH8_9PEZI</name>
<comment type="caution">
    <text evidence="3">The sequence shown here is derived from an EMBL/GenBank/DDBJ whole genome shotgun (WGS) entry which is preliminary data.</text>
</comment>
<evidence type="ECO:0000256" key="2">
    <source>
        <dbReference type="SAM" id="Phobius"/>
    </source>
</evidence>
<dbReference type="AlphaFoldDB" id="A0A439CLH8"/>
<keyword evidence="2" id="KW-1133">Transmembrane helix</keyword>
<keyword evidence="2" id="KW-0812">Transmembrane</keyword>
<feature type="compositionally biased region" description="Acidic residues" evidence="1">
    <location>
        <begin position="35"/>
        <end position="50"/>
    </location>
</feature>
<proteinExistence type="predicted"/>
<keyword evidence="4" id="KW-1185">Reference proteome</keyword>
<feature type="region of interest" description="Disordered" evidence="1">
    <location>
        <begin position="1"/>
        <end position="50"/>
    </location>
</feature>
<evidence type="ECO:0000313" key="3">
    <source>
        <dbReference type="EMBL" id="RWA03011.1"/>
    </source>
</evidence>
<keyword evidence="2" id="KW-0472">Membrane</keyword>
<protein>
    <submittedName>
        <fullName evidence="3">Uncharacterized protein</fullName>
    </submittedName>
</protein>
<evidence type="ECO:0000256" key="1">
    <source>
        <dbReference type="SAM" id="MobiDB-lite"/>
    </source>
</evidence>
<dbReference type="EMBL" id="RYZI01001017">
    <property type="protein sequence ID" value="RWA03011.1"/>
    <property type="molecule type" value="Genomic_DNA"/>
</dbReference>
<organism evidence="3 4">
    <name type="scientific">Xylaria grammica</name>
    <dbReference type="NCBI Taxonomy" id="363999"/>
    <lineage>
        <taxon>Eukaryota</taxon>
        <taxon>Fungi</taxon>
        <taxon>Dikarya</taxon>
        <taxon>Ascomycota</taxon>
        <taxon>Pezizomycotina</taxon>
        <taxon>Sordariomycetes</taxon>
        <taxon>Xylariomycetidae</taxon>
        <taxon>Xylariales</taxon>
        <taxon>Xylariaceae</taxon>
        <taxon>Xylaria</taxon>
    </lineage>
</organism>
<reference evidence="3 4" key="1">
    <citation type="submission" date="2018-12" db="EMBL/GenBank/DDBJ databases">
        <title>Draft genome sequence of Xylaria grammica IHI A82.</title>
        <authorList>
            <person name="Buettner E."/>
            <person name="Kellner H."/>
        </authorList>
    </citation>
    <scope>NUCLEOTIDE SEQUENCE [LARGE SCALE GENOMIC DNA]</scope>
    <source>
        <strain evidence="3 4">IHI A82</strain>
    </source>
</reference>
<feature type="non-terminal residue" evidence="3">
    <location>
        <position position="91"/>
    </location>
</feature>
<feature type="transmembrane region" description="Helical" evidence="2">
    <location>
        <begin position="71"/>
        <end position="89"/>
    </location>
</feature>